<evidence type="ECO:0000259" key="1">
    <source>
        <dbReference type="PROSITE" id="PS51736"/>
    </source>
</evidence>
<dbReference type="Pfam" id="PF13408">
    <property type="entry name" value="Zn_ribbon_recom"/>
    <property type="match status" value="1"/>
</dbReference>
<dbReference type="Gene3D" id="3.40.50.1390">
    <property type="entry name" value="Resolvase, N-terminal catalytic domain"/>
    <property type="match status" value="1"/>
</dbReference>
<gene>
    <name evidence="3" type="ORF">KGA66_16575</name>
</gene>
<keyword evidence="4" id="KW-1185">Reference proteome</keyword>
<accession>A0A8J8BFE6</accession>
<feature type="domain" description="Recombinase" evidence="2">
    <location>
        <begin position="198"/>
        <end position="301"/>
    </location>
</feature>
<sequence>MGTDTVNELDRAQIQRLARVAGITGPKQARRDPASWVGEGAAIYCRISKTHDEDQTGVERQERICRDAAERLRLQVESGHAYIDNNRSAWQRNRKRPGWDELLAAIESGQVRHVIIYHADRLLRQPQDLEVLLSKADEHHVILHGQAGGRDLSDPDDRFILRMEVAHACRSSDDTSRRVRDTLAERASAGKPHSGKRRFGYDKTGTKIIESEAETVRWIYVQYLKGKTVHWIKTQLNEQNIPTALGKRWQHQTVLSLLDCHHMAGLRVFRGQEIGPGTWPAIIPVGTFREVQERRGYRAAAGRAKAEATRTGKFYTLRSLVWCTACGVRMAGGTNKARPTYQCSSERDGKACRRRISAAVLEPFAADAAIRMLTHLDVTGREAAAVLGSEEADTIAADQEQLTEAARMWARKEINKAEYDVMRKEISERIKTAQRKAIVRPTVEVLEGMTGPGAEEAWHKLEEQGDYERINGLFRFLFAAVRIDASATRGRAVDFGRIDIEPNPAD</sequence>
<dbReference type="Gene3D" id="3.90.1750.20">
    <property type="entry name" value="Putative Large Serine Recombinase, Chain B, Domain 2"/>
    <property type="match status" value="1"/>
</dbReference>
<dbReference type="InterPro" id="IPR050639">
    <property type="entry name" value="SSR_resolvase"/>
</dbReference>
<dbReference type="Pfam" id="PF00239">
    <property type="entry name" value="Resolvase"/>
    <property type="match status" value="1"/>
</dbReference>
<dbReference type="PROSITE" id="PS51737">
    <property type="entry name" value="RECOMBINASE_DNA_BIND"/>
    <property type="match status" value="1"/>
</dbReference>
<dbReference type="PROSITE" id="PS51736">
    <property type="entry name" value="RECOMBINASES_3"/>
    <property type="match status" value="1"/>
</dbReference>
<dbReference type="EMBL" id="JAGSXH010000057">
    <property type="protein sequence ID" value="MBS2964674.1"/>
    <property type="molecule type" value="Genomic_DNA"/>
</dbReference>
<dbReference type="InterPro" id="IPR011109">
    <property type="entry name" value="DNA_bind_recombinase_dom"/>
</dbReference>
<dbReference type="InterPro" id="IPR038109">
    <property type="entry name" value="DNA_bind_recomb_sf"/>
</dbReference>
<dbReference type="GO" id="GO:0003677">
    <property type="term" value="F:DNA binding"/>
    <property type="evidence" value="ECO:0007669"/>
    <property type="project" value="InterPro"/>
</dbReference>
<dbReference type="InterPro" id="IPR036162">
    <property type="entry name" value="Resolvase-like_N_sf"/>
</dbReference>
<organism evidence="3 4">
    <name type="scientific">Actinocrinis puniceicyclus</name>
    <dbReference type="NCBI Taxonomy" id="977794"/>
    <lineage>
        <taxon>Bacteria</taxon>
        <taxon>Bacillati</taxon>
        <taxon>Actinomycetota</taxon>
        <taxon>Actinomycetes</taxon>
        <taxon>Catenulisporales</taxon>
        <taxon>Actinospicaceae</taxon>
        <taxon>Actinocrinis</taxon>
    </lineage>
</organism>
<dbReference type="SUPFAM" id="SSF53041">
    <property type="entry name" value="Resolvase-like"/>
    <property type="match status" value="1"/>
</dbReference>
<feature type="domain" description="Resolvase/invertase-type recombinase catalytic" evidence="1">
    <location>
        <begin position="40"/>
        <end position="190"/>
    </location>
</feature>
<comment type="caution">
    <text evidence="3">The sequence shown here is derived from an EMBL/GenBank/DDBJ whole genome shotgun (WGS) entry which is preliminary data.</text>
</comment>
<dbReference type="GO" id="GO:0000150">
    <property type="term" value="F:DNA strand exchange activity"/>
    <property type="evidence" value="ECO:0007669"/>
    <property type="project" value="InterPro"/>
</dbReference>
<protein>
    <submittedName>
        <fullName evidence="3">Recombinase family protein</fullName>
    </submittedName>
</protein>
<proteinExistence type="predicted"/>
<dbReference type="SMART" id="SM00857">
    <property type="entry name" value="Resolvase"/>
    <property type="match status" value="1"/>
</dbReference>
<dbReference type="InterPro" id="IPR006119">
    <property type="entry name" value="Resolv_N"/>
</dbReference>
<dbReference type="PANTHER" id="PTHR30461:SF23">
    <property type="entry name" value="DNA RECOMBINASE-RELATED"/>
    <property type="match status" value="1"/>
</dbReference>
<dbReference type="CDD" id="cd00338">
    <property type="entry name" value="Ser_Recombinase"/>
    <property type="match status" value="1"/>
</dbReference>
<evidence type="ECO:0000259" key="2">
    <source>
        <dbReference type="PROSITE" id="PS51737"/>
    </source>
</evidence>
<dbReference type="RefSeq" id="WP_211469036.1">
    <property type="nucleotide sequence ID" value="NZ_JAGSXH010000057.1"/>
</dbReference>
<dbReference type="InterPro" id="IPR025827">
    <property type="entry name" value="Zn_ribbon_recom_dom"/>
</dbReference>
<dbReference type="Pfam" id="PF07508">
    <property type="entry name" value="Recombinase"/>
    <property type="match status" value="1"/>
</dbReference>
<reference evidence="3" key="1">
    <citation type="submission" date="2021-04" db="EMBL/GenBank/DDBJ databases">
        <title>Genome based classification of Actinospica acidithermotolerans sp. nov., an actinobacterium isolated from an Indonesian hot spring.</title>
        <authorList>
            <person name="Kusuma A.B."/>
            <person name="Putra K.E."/>
            <person name="Nafisah S."/>
            <person name="Loh J."/>
            <person name="Nouioui I."/>
            <person name="Goodfellow M."/>
        </authorList>
    </citation>
    <scope>NUCLEOTIDE SEQUENCE</scope>
    <source>
        <strain evidence="3">DSM 45618</strain>
    </source>
</reference>
<evidence type="ECO:0000313" key="4">
    <source>
        <dbReference type="Proteomes" id="UP000677913"/>
    </source>
</evidence>
<evidence type="ECO:0000313" key="3">
    <source>
        <dbReference type="EMBL" id="MBS2964674.1"/>
    </source>
</evidence>
<dbReference type="AlphaFoldDB" id="A0A8J8BFE6"/>
<dbReference type="PANTHER" id="PTHR30461">
    <property type="entry name" value="DNA-INVERTASE FROM LAMBDOID PROPHAGE"/>
    <property type="match status" value="1"/>
</dbReference>
<dbReference type="Proteomes" id="UP000677913">
    <property type="component" value="Unassembled WGS sequence"/>
</dbReference>
<name>A0A8J8BFE6_9ACTN</name>